<dbReference type="OrthoDB" id="10254392at2759"/>
<evidence type="ECO:0000313" key="3">
    <source>
        <dbReference type="EMBL" id="KWX11696.1"/>
    </source>
</evidence>
<name>A0A132NNU9_GIAIN</name>
<dbReference type="EMBL" id="JXTI01000162">
    <property type="protein sequence ID" value="KWX11696.1"/>
    <property type="molecule type" value="Genomic_DNA"/>
</dbReference>
<keyword evidence="2" id="KW-1133">Transmembrane helix</keyword>
<dbReference type="AlphaFoldDB" id="A0A132NNU9"/>
<feature type="coiled-coil region" evidence="1">
    <location>
        <begin position="87"/>
        <end position="114"/>
    </location>
</feature>
<evidence type="ECO:0000313" key="4">
    <source>
        <dbReference type="Proteomes" id="UP000070089"/>
    </source>
</evidence>
<keyword evidence="1" id="KW-0175">Coiled coil</keyword>
<protein>
    <submittedName>
        <fullName evidence="3">Uncharacterized protein</fullName>
    </submittedName>
</protein>
<keyword evidence="2" id="KW-0812">Transmembrane</keyword>
<accession>A0A132NNU9</accession>
<sequence>MLCSVCNSQFKPVDYCTTTPVHVAPLSAMPDLATISLLCSSCYGQIRQTLLLQKSHNDHDTAVIEKQLARRKRMRTSYSVPKATASSINIQSEIEEEEQKIRELEEQLKLQNTTEQIPILTQPEPCYQPRVFQQGSMRSLFVFNEATSAINGFSLLQVDSSHAEKIGDALQVTDSSNIALPALHNRDSINAGLAELALCIQMLYQATFGDIYRSVFSRQSTISETDGTRAILYSVLVAALPAPLVIVYHDGAPPSVLQAISQHALDAQLRGLRRTSRTICELVWEKPTANAKLFTGTDKDAFALGLGVLLGFVVDLYIFFGVESPCTITISRHLLNMYNNRRALAEYYGSGMVAGDDGTANQRKPLLLNPLYVSSATFDAHALQKLNIILAPENDRRTVSIDGVAPVHPTVGLEQWNGFVCKLAVVCGRVYGHVMGLLRQ</sequence>
<feature type="transmembrane region" description="Helical" evidence="2">
    <location>
        <begin position="230"/>
        <end position="248"/>
    </location>
</feature>
<evidence type="ECO:0000256" key="2">
    <source>
        <dbReference type="SAM" id="Phobius"/>
    </source>
</evidence>
<evidence type="ECO:0000256" key="1">
    <source>
        <dbReference type="SAM" id="Coils"/>
    </source>
</evidence>
<proteinExistence type="predicted"/>
<reference evidence="3 4" key="1">
    <citation type="journal article" date="2015" name="Mol. Biochem. Parasitol.">
        <title>Identification of polymorphic genes for use in assemblage B genotyping assays through comparative genomics of multiple assemblage B Giardia duodenalis isolates.</title>
        <authorList>
            <person name="Wielinga C."/>
            <person name="Thompson R.C."/>
            <person name="Monis P."/>
            <person name="Ryan U."/>
        </authorList>
    </citation>
    <scope>NUCLEOTIDE SEQUENCE [LARGE SCALE GENOMIC DNA]</scope>
    <source>
        <strain evidence="3 4">BAH15c1</strain>
    </source>
</reference>
<feature type="transmembrane region" description="Helical" evidence="2">
    <location>
        <begin position="301"/>
        <end position="322"/>
    </location>
</feature>
<organism evidence="3 4">
    <name type="scientific">Giardia duodenalis assemblage B</name>
    <dbReference type="NCBI Taxonomy" id="1394984"/>
    <lineage>
        <taxon>Eukaryota</taxon>
        <taxon>Metamonada</taxon>
        <taxon>Diplomonadida</taxon>
        <taxon>Hexamitidae</taxon>
        <taxon>Giardiinae</taxon>
        <taxon>Giardia</taxon>
    </lineage>
</organism>
<comment type="caution">
    <text evidence="3">The sequence shown here is derived from an EMBL/GenBank/DDBJ whole genome shotgun (WGS) entry which is preliminary data.</text>
</comment>
<dbReference type="Proteomes" id="UP000070089">
    <property type="component" value="Unassembled WGS sequence"/>
</dbReference>
<gene>
    <name evidence="3" type="ORF">QR46_4323</name>
</gene>
<keyword evidence="2" id="KW-0472">Membrane</keyword>
<dbReference type="VEuPathDB" id="GiardiaDB:QR46_4323"/>